<dbReference type="GO" id="GO:0000978">
    <property type="term" value="F:RNA polymerase II cis-regulatory region sequence-specific DNA binding"/>
    <property type="evidence" value="ECO:0007669"/>
    <property type="project" value="TreeGrafter"/>
</dbReference>
<dbReference type="GO" id="GO:0008270">
    <property type="term" value="F:zinc ion binding"/>
    <property type="evidence" value="ECO:0007669"/>
    <property type="project" value="UniProtKB-KW"/>
</dbReference>
<feature type="domain" description="C2H2-type" evidence="7">
    <location>
        <begin position="583"/>
        <end position="610"/>
    </location>
</feature>
<keyword evidence="9" id="KW-1185">Reference proteome</keyword>
<dbReference type="SMART" id="SM00355">
    <property type="entry name" value="ZnF_C2H2"/>
    <property type="match status" value="5"/>
</dbReference>
<dbReference type="SUPFAM" id="SSF57667">
    <property type="entry name" value="beta-beta-alpha zinc fingers"/>
    <property type="match status" value="3"/>
</dbReference>
<evidence type="ECO:0000256" key="1">
    <source>
        <dbReference type="ARBA" id="ARBA00022723"/>
    </source>
</evidence>
<dbReference type="PROSITE" id="PS00028">
    <property type="entry name" value="ZINC_FINGER_C2H2_1"/>
    <property type="match status" value="3"/>
</dbReference>
<dbReference type="Proteomes" id="UP000250572">
    <property type="component" value="Unassembled WGS sequence"/>
</dbReference>
<feature type="region of interest" description="Disordered" evidence="6">
    <location>
        <begin position="337"/>
        <end position="360"/>
    </location>
</feature>
<feature type="compositionally biased region" description="Basic and acidic residues" evidence="6">
    <location>
        <begin position="418"/>
        <end position="430"/>
    </location>
</feature>
<name>A0A315V854_GAMAF</name>
<evidence type="ECO:0000256" key="2">
    <source>
        <dbReference type="ARBA" id="ARBA00022737"/>
    </source>
</evidence>
<dbReference type="InterPro" id="IPR013087">
    <property type="entry name" value="Znf_C2H2_type"/>
</dbReference>
<dbReference type="PROSITE" id="PS50157">
    <property type="entry name" value="ZINC_FINGER_C2H2_2"/>
    <property type="match status" value="5"/>
</dbReference>
<evidence type="ECO:0000256" key="6">
    <source>
        <dbReference type="SAM" id="MobiDB-lite"/>
    </source>
</evidence>
<protein>
    <recommendedName>
        <fullName evidence="7">C2H2-type domain-containing protein</fullName>
    </recommendedName>
</protein>
<accession>A0A315V854</accession>
<dbReference type="EMBL" id="NHOQ01002094">
    <property type="protein sequence ID" value="PWA19558.1"/>
    <property type="molecule type" value="Genomic_DNA"/>
</dbReference>
<keyword evidence="4" id="KW-0862">Zinc</keyword>
<comment type="caution">
    <text evidence="8">The sequence shown here is derived from an EMBL/GenBank/DDBJ whole genome shotgun (WGS) entry which is preliminary data.</text>
</comment>
<feature type="compositionally biased region" description="Basic and acidic residues" evidence="6">
    <location>
        <begin position="647"/>
        <end position="658"/>
    </location>
</feature>
<reference evidence="8 9" key="1">
    <citation type="journal article" date="2018" name="G3 (Bethesda)">
        <title>A High-Quality Reference Genome for the Invasive Mosquitofish Gambusia affinis Using a Chicago Library.</title>
        <authorList>
            <person name="Hoffberg S.L."/>
            <person name="Troendle N.J."/>
            <person name="Glenn T.C."/>
            <person name="Mahmud O."/>
            <person name="Louha S."/>
            <person name="Chalopin D."/>
            <person name="Bennetzen J.L."/>
            <person name="Mauricio R."/>
        </authorList>
    </citation>
    <scope>NUCLEOTIDE SEQUENCE [LARGE SCALE GENOMIC DNA]</scope>
    <source>
        <strain evidence="8">NE01/NJP1002.9</strain>
        <tissue evidence="8">Muscle</tissue>
    </source>
</reference>
<feature type="compositionally biased region" description="Basic and acidic residues" evidence="6">
    <location>
        <begin position="395"/>
        <end position="408"/>
    </location>
</feature>
<feature type="compositionally biased region" description="Basic and acidic residues" evidence="6">
    <location>
        <begin position="436"/>
        <end position="445"/>
    </location>
</feature>
<evidence type="ECO:0000256" key="4">
    <source>
        <dbReference type="ARBA" id="ARBA00022833"/>
    </source>
</evidence>
<dbReference type="InterPro" id="IPR036236">
    <property type="entry name" value="Znf_C2H2_sf"/>
</dbReference>
<feature type="region of interest" description="Disordered" evidence="6">
    <location>
        <begin position="647"/>
        <end position="670"/>
    </location>
</feature>
<feature type="region of interest" description="Disordered" evidence="6">
    <location>
        <begin position="395"/>
        <end position="445"/>
    </location>
</feature>
<feature type="domain" description="C2H2-type" evidence="7">
    <location>
        <begin position="555"/>
        <end position="582"/>
    </location>
</feature>
<keyword evidence="3 5" id="KW-0863">Zinc-finger</keyword>
<dbReference type="FunFam" id="3.30.160.60:FF:002343">
    <property type="entry name" value="Zinc finger protein 33A"/>
    <property type="match status" value="3"/>
</dbReference>
<proteinExistence type="predicted"/>
<keyword evidence="2" id="KW-0677">Repeat</keyword>
<sequence length="677" mass="78920">MAIKVLETGSELAPRKYRPVPEDTTEGEERRSGTSRTDFSQCHVWNKEEVLNDQHFCNQERHSGLDQEKLRLQHMNKFQSEQESLIKIKYKREVEPEDNQYKVEVSLYFAEVLDYLVANRDSSPGDFQQSPLTIQLFLVLDDGFIKLYENFFSSSDFQQSPLTIQLFLVLHDGFIKLCEYFFSSRSQSFPDKLYSILTLHGGFFPDFQQSPLTIQLGFVLDDGFIKLCEYFFNSNATMTSFQSLRDFIRERLAAAAEEIFTEFDKTIVQYEEELDRQRRLLEICWKPQIKLHRIELTKPCVLKEDNVLTDHQLSSIEMNSSLDLEEIQSLCMHEELGKPDPQQMKENQEETEPLQIKEEQQKSMIKDEQEELYINLEKEQLEQRWPTDSFIGVTIHEKTEKRKPESNKDQLTIQTSAKPEKQNRGRRNNEESQSNRADELEEKSFQHFRVETGNVSPEADWQEIMHTNCNISACKVCGKVFAPSNLIDHMRIHTDERPFSCLTCGKSFTMAATLKIHMRIHTGEKPFSSMTCRRNFSDKACLSRHIRTHTDEKPFSCLICGKGFPQRSNFTEHMKTHTGEKPFSCLTCGKNFSLKGSLSRHIRTHTARRSRVRILVFLVFLLRRTLGSRGGSWIHTLTFQPPDGVSHHCAEKNERGGREGGAQHQWCQQLHQHHQMH</sequence>
<dbReference type="PANTHER" id="PTHR23235">
    <property type="entry name" value="KRUEPPEL-LIKE TRANSCRIPTION FACTOR"/>
    <property type="match status" value="1"/>
</dbReference>
<dbReference type="Pfam" id="PF00096">
    <property type="entry name" value="zf-C2H2"/>
    <property type="match status" value="4"/>
</dbReference>
<evidence type="ECO:0000313" key="8">
    <source>
        <dbReference type="EMBL" id="PWA19558.1"/>
    </source>
</evidence>
<feature type="domain" description="C2H2-type" evidence="7">
    <location>
        <begin position="499"/>
        <end position="526"/>
    </location>
</feature>
<dbReference type="STRING" id="33528.ENSGAFP00000017683"/>
<dbReference type="PANTHER" id="PTHR23235:SF120">
    <property type="entry name" value="KRUPPEL-LIKE FACTOR 15"/>
    <property type="match status" value="1"/>
</dbReference>
<organism evidence="8 9">
    <name type="scientific">Gambusia affinis</name>
    <name type="common">Western mosquitofish</name>
    <name type="synonym">Heterandria affinis</name>
    <dbReference type="NCBI Taxonomy" id="33528"/>
    <lineage>
        <taxon>Eukaryota</taxon>
        <taxon>Metazoa</taxon>
        <taxon>Chordata</taxon>
        <taxon>Craniata</taxon>
        <taxon>Vertebrata</taxon>
        <taxon>Euteleostomi</taxon>
        <taxon>Actinopterygii</taxon>
        <taxon>Neopterygii</taxon>
        <taxon>Teleostei</taxon>
        <taxon>Neoteleostei</taxon>
        <taxon>Acanthomorphata</taxon>
        <taxon>Ovalentaria</taxon>
        <taxon>Atherinomorphae</taxon>
        <taxon>Cyprinodontiformes</taxon>
        <taxon>Poeciliidae</taxon>
        <taxon>Poeciliinae</taxon>
        <taxon>Gambusia</taxon>
    </lineage>
</organism>
<evidence type="ECO:0000256" key="5">
    <source>
        <dbReference type="PROSITE-ProRule" id="PRU00042"/>
    </source>
</evidence>
<feature type="domain" description="C2H2-type" evidence="7">
    <location>
        <begin position="527"/>
        <end position="554"/>
    </location>
</feature>
<dbReference type="AlphaFoldDB" id="A0A315V854"/>
<dbReference type="Gene3D" id="3.30.160.60">
    <property type="entry name" value="Classic Zinc Finger"/>
    <property type="match status" value="5"/>
</dbReference>
<feature type="region of interest" description="Disordered" evidence="6">
    <location>
        <begin position="1"/>
        <end position="38"/>
    </location>
</feature>
<keyword evidence="1" id="KW-0479">Metal-binding</keyword>
<evidence type="ECO:0000259" key="7">
    <source>
        <dbReference type="PROSITE" id="PS50157"/>
    </source>
</evidence>
<dbReference type="FunFam" id="3.30.160.60:FF:000110">
    <property type="entry name" value="Zinc finger protein-like"/>
    <property type="match status" value="1"/>
</dbReference>
<feature type="domain" description="C2H2-type" evidence="7">
    <location>
        <begin position="472"/>
        <end position="498"/>
    </location>
</feature>
<evidence type="ECO:0000313" key="9">
    <source>
        <dbReference type="Proteomes" id="UP000250572"/>
    </source>
</evidence>
<dbReference type="GO" id="GO:0000981">
    <property type="term" value="F:DNA-binding transcription factor activity, RNA polymerase II-specific"/>
    <property type="evidence" value="ECO:0007669"/>
    <property type="project" value="TreeGrafter"/>
</dbReference>
<gene>
    <name evidence="8" type="ORF">CCH79_00006943</name>
</gene>
<evidence type="ECO:0000256" key="3">
    <source>
        <dbReference type="ARBA" id="ARBA00022771"/>
    </source>
</evidence>